<dbReference type="Proteomes" id="UP001175271">
    <property type="component" value="Unassembled WGS sequence"/>
</dbReference>
<dbReference type="InterPro" id="IPR015267">
    <property type="entry name" value="PPP4R2"/>
</dbReference>
<reference evidence="2" key="1">
    <citation type="submission" date="2023-06" db="EMBL/GenBank/DDBJ databases">
        <title>Genomic analysis of the entomopathogenic nematode Steinernema hermaphroditum.</title>
        <authorList>
            <person name="Schwarz E.M."/>
            <person name="Heppert J.K."/>
            <person name="Baniya A."/>
            <person name="Schwartz H.T."/>
            <person name="Tan C.-H."/>
            <person name="Antoshechkin I."/>
            <person name="Sternberg P.W."/>
            <person name="Goodrich-Blair H."/>
            <person name="Dillman A.R."/>
        </authorList>
    </citation>
    <scope>NUCLEOTIDE SEQUENCE</scope>
    <source>
        <strain evidence="2">PS9179</strain>
        <tissue evidence="2">Whole animal</tissue>
    </source>
</reference>
<evidence type="ECO:0000313" key="3">
    <source>
        <dbReference type="Proteomes" id="UP001175271"/>
    </source>
</evidence>
<dbReference type="GO" id="GO:0005737">
    <property type="term" value="C:cytoplasm"/>
    <property type="evidence" value="ECO:0007669"/>
    <property type="project" value="TreeGrafter"/>
</dbReference>
<dbReference type="PANTHER" id="PTHR16487">
    <property type="entry name" value="PPP4R2-RELATED PROTEIN"/>
    <property type="match status" value="1"/>
</dbReference>
<comment type="caution">
    <text evidence="2">The sequence shown here is derived from an EMBL/GenBank/DDBJ whole genome shotgun (WGS) entry which is preliminary data.</text>
</comment>
<evidence type="ECO:0000256" key="1">
    <source>
        <dbReference type="ARBA" id="ARBA00009207"/>
    </source>
</evidence>
<sequence length="235" mass="25938">MVVEANGNVEEAGGSEVLRTALAEFVEPEESSLSKDGDGFYVSPYRVIDCYFEHVADVGRAVFPWSVIKPAFLWKLKIVMKGMESHESKLASMDDEEIDITESTSEKTRETDLTNTKEFIVQKAGEFDGIPFTFQRLCELISTPSKHYHRAKKFFRALEKNINIVGTVTENGERITGVEEEEEAEGDDLDISDGAGSGGFKQNLFLKVDELDLVPAACGDNPTSPGSSGNTKHIF</sequence>
<dbReference type="GO" id="GO:0005634">
    <property type="term" value="C:nucleus"/>
    <property type="evidence" value="ECO:0007669"/>
    <property type="project" value="TreeGrafter"/>
</dbReference>
<name>A0AA39HEI3_9BILA</name>
<evidence type="ECO:0000313" key="2">
    <source>
        <dbReference type="EMBL" id="KAK0404377.1"/>
    </source>
</evidence>
<dbReference type="Pfam" id="PF09184">
    <property type="entry name" value="PPP4R2"/>
    <property type="match status" value="1"/>
</dbReference>
<dbReference type="PANTHER" id="PTHR16487:SF0">
    <property type="entry name" value="PROTEIN PHOSPHATASE 4 REGULATORY SUBUNIT 2-RELATED"/>
    <property type="match status" value="1"/>
</dbReference>
<proteinExistence type="inferred from homology"/>
<dbReference type="AlphaFoldDB" id="A0AA39HEI3"/>
<gene>
    <name evidence="2" type="ORF">QR680_017429</name>
</gene>
<dbReference type="EMBL" id="JAUCMV010000004">
    <property type="protein sequence ID" value="KAK0404377.1"/>
    <property type="molecule type" value="Genomic_DNA"/>
</dbReference>
<comment type="similarity">
    <text evidence="1">Belongs to the PPP4R2 family.</text>
</comment>
<protein>
    <submittedName>
        <fullName evidence="2">Uncharacterized protein</fullName>
    </submittedName>
</protein>
<dbReference type="GO" id="GO:0030289">
    <property type="term" value="C:protein phosphatase 4 complex"/>
    <property type="evidence" value="ECO:0007669"/>
    <property type="project" value="InterPro"/>
</dbReference>
<dbReference type="GO" id="GO:0019888">
    <property type="term" value="F:protein phosphatase regulator activity"/>
    <property type="evidence" value="ECO:0007669"/>
    <property type="project" value="InterPro"/>
</dbReference>
<accession>A0AA39HEI3</accession>
<organism evidence="2 3">
    <name type="scientific">Steinernema hermaphroditum</name>
    <dbReference type="NCBI Taxonomy" id="289476"/>
    <lineage>
        <taxon>Eukaryota</taxon>
        <taxon>Metazoa</taxon>
        <taxon>Ecdysozoa</taxon>
        <taxon>Nematoda</taxon>
        <taxon>Chromadorea</taxon>
        <taxon>Rhabditida</taxon>
        <taxon>Tylenchina</taxon>
        <taxon>Panagrolaimomorpha</taxon>
        <taxon>Strongyloidoidea</taxon>
        <taxon>Steinernematidae</taxon>
        <taxon>Steinernema</taxon>
    </lineage>
</organism>
<keyword evidence="3" id="KW-1185">Reference proteome</keyword>